<feature type="region of interest" description="Disordered" evidence="1">
    <location>
        <begin position="547"/>
        <end position="653"/>
    </location>
</feature>
<dbReference type="SMART" id="SM00239">
    <property type="entry name" value="C2"/>
    <property type="match status" value="1"/>
</dbReference>
<feature type="compositionally biased region" description="Polar residues" evidence="1">
    <location>
        <begin position="40"/>
        <end position="50"/>
    </location>
</feature>
<evidence type="ECO:0000313" key="3">
    <source>
        <dbReference type="EMBL" id="RMY07735.1"/>
    </source>
</evidence>
<dbReference type="PANTHER" id="PTHR47800:SF5">
    <property type="entry name" value="FER-1-LIKE PROTEIN 6"/>
    <property type="match status" value="1"/>
</dbReference>
<organism evidence="3 4">
    <name type="scientific">Hortaea werneckii</name>
    <name type="common">Black yeast</name>
    <name type="synonym">Cladosporium werneckii</name>
    <dbReference type="NCBI Taxonomy" id="91943"/>
    <lineage>
        <taxon>Eukaryota</taxon>
        <taxon>Fungi</taxon>
        <taxon>Dikarya</taxon>
        <taxon>Ascomycota</taxon>
        <taxon>Pezizomycotina</taxon>
        <taxon>Dothideomycetes</taxon>
        <taxon>Dothideomycetidae</taxon>
        <taxon>Mycosphaerellales</taxon>
        <taxon>Teratosphaeriaceae</taxon>
        <taxon>Hortaea</taxon>
    </lineage>
</organism>
<feature type="compositionally biased region" description="Basic and acidic residues" evidence="1">
    <location>
        <begin position="277"/>
        <end position="291"/>
    </location>
</feature>
<evidence type="ECO:0000256" key="1">
    <source>
        <dbReference type="SAM" id="MobiDB-lite"/>
    </source>
</evidence>
<evidence type="ECO:0000313" key="4">
    <source>
        <dbReference type="Proteomes" id="UP000282582"/>
    </source>
</evidence>
<feature type="compositionally biased region" description="Basic and acidic residues" evidence="1">
    <location>
        <begin position="66"/>
        <end position="76"/>
    </location>
</feature>
<dbReference type="AlphaFoldDB" id="A0A3M6YXF0"/>
<dbReference type="PANTHER" id="PTHR47800">
    <property type="entry name" value="C2 DOMAIN-CONTAINING PROTEIN"/>
    <property type="match status" value="1"/>
</dbReference>
<dbReference type="EMBL" id="QWIK01000352">
    <property type="protein sequence ID" value="RMY07735.1"/>
    <property type="molecule type" value="Genomic_DNA"/>
</dbReference>
<feature type="compositionally biased region" description="Basic and acidic residues" evidence="1">
    <location>
        <begin position="456"/>
        <end position="496"/>
    </location>
</feature>
<sequence>MPSLIASLDPSSDHYLSTSGPGVSMSSEDTRSKGVENEKPAQTASPSGTRPTMDPEKQDNGGQQRQRNDGDKKEAEPAGGFDATPIPQRPAGYTVRITIHRAENLPMADYHSLSSDPYVMAQLNCETPMRHKEDPYMRWRTPTIRESTEPEWNESWTIANVPATGFKLKLRVYDEDPADQDDRLGNVHVHVGSISENWEGIDKRPYQIKARSGSRRAYLFRTIAACFSSNKHLRGTLYLSIECLGRTPEDGQKGRLYTVGPCRWFKHFSPMLGRIAHTKDDSDDEGAHEQHGLSLTNTHNGRKSSRQVQRYNFQANEIQLRGPVPPQLYHRYVEFKPWVKRMFTSSGIQGVLISKVLHHQHSRVYNFDRRTQWGYFPDAPSQDLTRQFLDLVHYDKGGRIFTYVLTLDALWRFTETGKEFGIDMLSKHTMHSDVSIYIAFSGEFFIRRLKHPHRPHPPEPVDETSHDHPRTQNENETHPPHDIVHGPPDEEPIHDPTHYELVIDNDSGTYRPNPDLLPVLKDFLSRSLPGLHIQTLDCQADAAKMAQMKQEQRELKKREGDHIVFTQGSASRSSSISSSDEESLDRIQAAVGESSGGDQGGRRRMDQNPYVQAAKDSKAKQAARVAKAKRTYGGKARPGADREEVGVEASTSA</sequence>
<feature type="region of interest" description="Disordered" evidence="1">
    <location>
        <begin position="451"/>
        <end position="496"/>
    </location>
</feature>
<evidence type="ECO:0000259" key="2">
    <source>
        <dbReference type="PROSITE" id="PS50004"/>
    </source>
</evidence>
<dbReference type="PROSITE" id="PS50004">
    <property type="entry name" value="C2"/>
    <property type="match status" value="1"/>
</dbReference>
<feature type="domain" description="C2" evidence="2">
    <location>
        <begin position="77"/>
        <end position="205"/>
    </location>
</feature>
<dbReference type="SUPFAM" id="SSF49562">
    <property type="entry name" value="C2 domain (Calcium/lipid-binding domain, CaLB)"/>
    <property type="match status" value="1"/>
</dbReference>
<reference evidence="3 4" key="1">
    <citation type="journal article" date="2018" name="BMC Genomics">
        <title>Genomic evidence for intraspecific hybridization in a clonal and extremely halotolerant yeast.</title>
        <authorList>
            <person name="Gostincar C."/>
            <person name="Stajich J.E."/>
            <person name="Zupancic J."/>
            <person name="Zalar P."/>
            <person name="Gunde-Cimerman N."/>
        </authorList>
    </citation>
    <scope>NUCLEOTIDE SEQUENCE [LARGE SCALE GENOMIC DNA]</scope>
    <source>
        <strain evidence="3 4">EXF-6654</strain>
    </source>
</reference>
<proteinExistence type="predicted"/>
<gene>
    <name evidence="3" type="ORF">D0868_05189</name>
</gene>
<protein>
    <recommendedName>
        <fullName evidence="2">C2 domain-containing protein</fullName>
    </recommendedName>
</protein>
<dbReference type="InterPro" id="IPR000008">
    <property type="entry name" value="C2_dom"/>
</dbReference>
<feature type="compositionally biased region" description="Basic and acidic residues" evidence="1">
    <location>
        <begin position="550"/>
        <end position="562"/>
    </location>
</feature>
<comment type="caution">
    <text evidence="3">The sequence shown here is derived from an EMBL/GenBank/DDBJ whole genome shotgun (WGS) entry which is preliminary data.</text>
</comment>
<dbReference type="Proteomes" id="UP000282582">
    <property type="component" value="Unassembled WGS sequence"/>
</dbReference>
<dbReference type="InterPro" id="IPR035892">
    <property type="entry name" value="C2_domain_sf"/>
</dbReference>
<dbReference type="Pfam" id="PF00168">
    <property type="entry name" value="C2"/>
    <property type="match status" value="1"/>
</dbReference>
<dbReference type="Gene3D" id="2.60.40.150">
    <property type="entry name" value="C2 domain"/>
    <property type="match status" value="1"/>
</dbReference>
<feature type="region of interest" description="Disordered" evidence="1">
    <location>
        <begin position="276"/>
        <end position="305"/>
    </location>
</feature>
<accession>A0A3M6YXF0</accession>
<name>A0A3M6YXF0_HORWE</name>
<dbReference type="GO" id="GO:0010628">
    <property type="term" value="P:positive regulation of gene expression"/>
    <property type="evidence" value="ECO:0007669"/>
    <property type="project" value="TreeGrafter"/>
</dbReference>
<feature type="compositionally biased region" description="Low complexity" evidence="1">
    <location>
        <begin position="569"/>
        <end position="578"/>
    </location>
</feature>
<feature type="region of interest" description="Disordered" evidence="1">
    <location>
        <begin position="1"/>
        <end position="89"/>
    </location>
</feature>
<feature type="compositionally biased region" description="Polar residues" evidence="1">
    <location>
        <begin position="14"/>
        <end position="27"/>
    </location>
</feature>
<feature type="compositionally biased region" description="Basic and acidic residues" evidence="1">
    <location>
        <begin position="28"/>
        <end position="39"/>
    </location>
</feature>